<organism evidence="2 3">
    <name type="scientific">Campylobacter geochelonis</name>
    <dbReference type="NCBI Taxonomy" id="1780362"/>
    <lineage>
        <taxon>Bacteria</taxon>
        <taxon>Pseudomonadati</taxon>
        <taxon>Campylobacterota</taxon>
        <taxon>Epsilonproteobacteria</taxon>
        <taxon>Campylobacterales</taxon>
        <taxon>Campylobacteraceae</taxon>
        <taxon>Campylobacter</taxon>
    </lineage>
</organism>
<evidence type="ECO:0000313" key="2">
    <source>
        <dbReference type="EMBL" id="CZE47985.1"/>
    </source>
</evidence>
<dbReference type="AlphaFoldDB" id="A0A128EGH8"/>
<accession>A0A128EGH8</accession>
<dbReference type="Proteomes" id="UP000069632">
    <property type="component" value="Unassembled WGS sequence"/>
</dbReference>
<dbReference type="EMBL" id="FIZP01000005">
    <property type="protein sequence ID" value="CZE47985.1"/>
    <property type="molecule type" value="Genomic_DNA"/>
</dbReference>
<feature type="chain" id="PRO_5007281517" description="Periplasmic protein" evidence="1">
    <location>
        <begin position="22"/>
        <end position="257"/>
    </location>
</feature>
<feature type="signal peptide" evidence="1">
    <location>
        <begin position="1"/>
        <end position="21"/>
    </location>
</feature>
<dbReference type="Gene3D" id="3.40.30.10">
    <property type="entry name" value="Glutaredoxin"/>
    <property type="match status" value="1"/>
</dbReference>
<gene>
    <name evidence="2" type="ORF">ERS672216_01169</name>
</gene>
<keyword evidence="1" id="KW-0732">Signal</keyword>
<protein>
    <recommendedName>
        <fullName evidence="4">Periplasmic protein</fullName>
    </recommendedName>
</protein>
<evidence type="ECO:0000313" key="3">
    <source>
        <dbReference type="Proteomes" id="UP000069632"/>
    </source>
</evidence>
<evidence type="ECO:0008006" key="4">
    <source>
        <dbReference type="Google" id="ProtNLM"/>
    </source>
</evidence>
<name>A0A128EGH8_9BACT</name>
<dbReference type="RefSeq" id="WP_075540266.1">
    <property type="nucleotide sequence ID" value="NZ_CP053844.1"/>
</dbReference>
<proteinExistence type="predicted"/>
<evidence type="ECO:0000256" key="1">
    <source>
        <dbReference type="SAM" id="SignalP"/>
    </source>
</evidence>
<sequence length="257" mass="29338">MSKFKALFLGLFYLNLVNLYAVSDEAITEFSKRGFLNADKLDIKIIEKIPTKIDGLAITKNIVEIKSDGYSQFIPIFSSENFIFNKFYEANGTKFIDFQEQSTKELELEKRKEFLSSSKHKITLLSQNKNAIEKGDKLSFVVDSGCQVSAKEMSKLELYLENYSQIDIFFLPVHGKTYAQKNLFLLNKLSDFTLKDSQIPNQSKIKLINQIFSGIPLSLEDESNLEFQDEMLQTAKTLKSLKVRGVPTLIINADIKN</sequence>
<reference evidence="2 3" key="1">
    <citation type="submission" date="2016-02" db="EMBL/GenBank/DDBJ databases">
        <authorList>
            <consortium name="Pathogen Informatics"/>
        </authorList>
    </citation>
    <scope>NUCLEOTIDE SEQUENCE [LARGE SCALE GENOMIC DNA]</scope>
    <source>
        <strain evidence="2 3">RC20</strain>
    </source>
</reference>
<keyword evidence="3" id="KW-1185">Reference proteome</keyword>